<keyword evidence="3" id="KW-1185">Reference proteome</keyword>
<sequence>MKNILRLIFGLGFFINKILSTYSNIFNSTFFEKKYTITVNDSLIFQEILIDKFFCLQKCSIDFNCLYAHYESNICSLYSEEALNNLVSSNDKIIYQKNNYDLQSLVLMRPIIQSDSNVSCINNTYFWSSNKSSCVPCKPNFFKQSELPFSCYHSQTGLKNFTESKSYCQSKGGFLFRPKTKNERYVYIQKFPSEIIFVDSTITSVGQKFKWPDGSNVVGFGMREPNNQGSTTDLREGCLELRSTGFFNDGSCSNHFNLTICQHD</sequence>
<dbReference type="Pfam" id="PF00059">
    <property type="entry name" value="Lectin_C"/>
    <property type="match status" value="1"/>
</dbReference>
<accession>A0A814LRF6</accession>
<evidence type="ECO:0000313" key="2">
    <source>
        <dbReference type="EMBL" id="CAF1067695.1"/>
    </source>
</evidence>
<reference evidence="2" key="1">
    <citation type="submission" date="2021-02" db="EMBL/GenBank/DDBJ databases">
        <authorList>
            <person name="Nowell W R."/>
        </authorList>
    </citation>
    <scope>NUCLEOTIDE SEQUENCE</scope>
    <source>
        <strain evidence="2">Ploen Becks lab</strain>
    </source>
</reference>
<evidence type="ECO:0000259" key="1">
    <source>
        <dbReference type="PROSITE" id="PS50041"/>
    </source>
</evidence>
<gene>
    <name evidence="2" type="ORF">OXX778_LOCUS19579</name>
</gene>
<proteinExistence type="predicted"/>
<dbReference type="CDD" id="cd00037">
    <property type="entry name" value="CLECT"/>
    <property type="match status" value="1"/>
</dbReference>
<dbReference type="InterPro" id="IPR001304">
    <property type="entry name" value="C-type_lectin-like"/>
</dbReference>
<dbReference type="SMART" id="SM00034">
    <property type="entry name" value="CLECT"/>
    <property type="match status" value="1"/>
</dbReference>
<protein>
    <recommendedName>
        <fullName evidence="1">C-type lectin domain-containing protein</fullName>
    </recommendedName>
</protein>
<dbReference type="AlphaFoldDB" id="A0A814LRF6"/>
<organism evidence="2 3">
    <name type="scientific">Brachionus calyciflorus</name>
    <dbReference type="NCBI Taxonomy" id="104777"/>
    <lineage>
        <taxon>Eukaryota</taxon>
        <taxon>Metazoa</taxon>
        <taxon>Spiralia</taxon>
        <taxon>Gnathifera</taxon>
        <taxon>Rotifera</taxon>
        <taxon>Eurotatoria</taxon>
        <taxon>Monogononta</taxon>
        <taxon>Pseudotrocha</taxon>
        <taxon>Ploima</taxon>
        <taxon>Brachionidae</taxon>
        <taxon>Brachionus</taxon>
    </lineage>
</organism>
<comment type="caution">
    <text evidence="2">The sequence shown here is derived from an EMBL/GenBank/DDBJ whole genome shotgun (WGS) entry which is preliminary data.</text>
</comment>
<dbReference type="PROSITE" id="PS50041">
    <property type="entry name" value="C_TYPE_LECTIN_2"/>
    <property type="match status" value="1"/>
</dbReference>
<dbReference type="InterPro" id="IPR016186">
    <property type="entry name" value="C-type_lectin-like/link_sf"/>
</dbReference>
<dbReference type="SUPFAM" id="SSF56436">
    <property type="entry name" value="C-type lectin-like"/>
    <property type="match status" value="1"/>
</dbReference>
<feature type="domain" description="C-type lectin" evidence="1">
    <location>
        <begin position="147"/>
        <end position="253"/>
    </location>
</feature>
<name>A0A814LRF6_9BILA</name>
<dbReference type="EMBL" id="CAJNOC010006010">
    <property type="protein sequence ID" value="CAF1067695.1"/>
    <property type="molecule type" value="Genomic_DNA"/>
</dbReference>
<dbReference type="InterPro" id="IPR016187">
    <property type="entry name" value="CTDL_fold"/>
</dbReference>
<dbReference type="Proteomes" id="UP000663879">
    <property type="component" value="Unassembled WGS sequence"/>
</dbReference>
<dbReference type="OrthoDB" id="8935730at2759"/>
<evidence type="ECO:0000313" key="3">
    <source>
        <dbReference type="Proteomes" id="UP000663879"/>
    </source>
</evidence>
<dbReference type="Gene3D" id="3.10.100.10">
    <property type="entry name" value="Mannose-Binding Protein A, subunit A"/>
    <property type="match status" value="1"/>
</dbReference>